<evidence type="ECO:0000256" key="2">
    <source>
        <dbReference type="ARBA" id="ARBA00022692"/>
    </source>
</evidence>
<keyword evidence="6 9" id="KW-1015">Disulfide bond</keyword>
<evidence type="ECO:0000256" key="10">
    <source>
        <dbReference type="SAM" id="Phobius"/>
    </source>
</evidence>
<dbReference type="Gene3D" id="2.10.50.10">
    <property type="entry name" value="Tumor Necrosis Factor Receptor, subunit A, domain 2"/>
    <property type="match status" value="2"/>
</dbReference>
<keyword evidence="5 10" id="KW-0472">Membrane</keyword>
<evidence type="ECO:0000256" key="5">
    <source>
        <dbReference type="ARBA" id="ARBA00023136"/>
    </source>
</evidence>
<evidence type="ECO:0000256" key="8">
    <source>
        <dbReference type="ARBA" id="ARBA00023180"/>
    </source>
</evidence>
<name>A0AAU9VMP1_9CNID</name>
<dbReference type="PROSITE" id="PS50050">
    <property type="entry name" value="TNFR_NGFR_2"/>
    <property type="match status" value="1"/>
</dbReference>
<dbReference type="InterPro" id="IPR001368">
    <property type="entry name" value="TNFR/NGFR_Cys_rich_reg"/>
</dbReference>
<dbReference type="GO" id="GO:0016020">
    <property type="term" value="C:membrane"/>
    <property type="evidence" value="ECO:0007669"/>
    <property type="project" value="UniProtKB-SubCell"/>
</dbReference>
<keyword evidence="8" id="KW-0325">Glycoprotein</keyword>
<evidence type="ECO:0000313" key="14">
    <source>
        <dbReference type="Proteomes" id="UP001159428"/>
    </source>
</evidence>
<evidence type="ECO:0000256" key="11">
    <source>
        <dbReference type="SAM" id="SignalP"/>
    </source>
</evidence>
<evidence type="ECO:0000256" key="4">
    <source>
        <dbReference type="ARBA" id="ARBA00022989"/>
    </source>
</evidence>
<evidence type="ECO:0000313" key="13">
    <source>
        <dbReference type="EMBL" id="CAH3034349.1"/>
    </source>
</evidence>
<keyword evidence="2 10" id="KW-0812">Transmembrane</keyword>
<accession>A0AAU9VMP1</accession>
<feature type="chain" id="PRO_5043897276" description="TNFR-Cys domain-containing protein" evidence="11">
    <location>
        <begin position="26"/>
        <end position="282"/>
    </location>
</feature>
<proteinExistence type="predicted"/>
<feature type="signal peptide" evidence="11">
    <location>
        <begin position="1"/>
        <end position="25"/>
    </location>
</feature>
<keyword evidence="4 10" id="KW-1133">Transmembrane helix</keyword>
<organism evidence="13 14">
    <name type="scientific">Pocillopora meandrina</name>
    <dbReference type="NCBI Taxonomy" id="46732"/>
    <lineage>
        <taxon>Eukaryota</taxon>
        <taxon>Metazoa</taxon>
        <taxon>Cnidaria</taxon>
        <taxon>Anthozoa</taxon>
        <taxon>Hexacorallia</taxon>
        <taxon>Scleractinia</taxon>
        <taxon>Astrocoeniina</taxon>
        <taxon>Pocilloporidae</taxon>
        <taxon>Pocillopora</taxon>
    </lineage>
</organism>
<feature type="domain" description="TNFR-Cys" evidence="12">
    <location>
        <begin position="74"/>
        <end position="114"/>
    </location>
</feature>
<dbReference type="PANTHER" id="PTHR12120">
    <property type="entry name" value="TNFR-CYS DOMAIN-CONTAINING PROTEIN"/>
    <property type="match status" value="1"/>
</dbReference>
<feature type="disulfide bond" evidence="9">
    <location>
        <begin position="96"/>
        <end position="114"/>
    </location>
</feature>
<comment type="subcellular location">
    <subcellularLocation>
        <location evidence="1">Membrane</location>
        <topology evidence="1">Single-pass membrane protein</topology>
    </subcellularLocation>
</comment>
<evidence type="ECO:0000256" key="3">
    <source>
        <dbReference type="ARBA" id="ARBA00022737"/>
    </source>
</evidence>
<dbReference type="GO" id="GO:0038023">
    <property type="term" value="F:signaling receptor activity"/>
    <property type="evidence" value="ECO:0007669"/>
    <property type="project" value="InterPro"/>
</dbReference>
<dbReference type="Proteomes" id="UP001159428">
    <property type="component" value="Unassembled WGS sequence"/>
</dbReference>
<feature type="disulfide bond" evidence="9">
    <location>
        <begin position="75"/>
        <end position="90"/>
    </location>
</feature>
<comment type="caution">
    <text evidence="13">The sequence shown here is derived from an EMBL/GenBank/DDBJ whole genome shotgun (WGS) entry which is preliminary data.</text>
</comment>
<dbReference type="GO" id="GO:0043123">
    <property type="term" value="P:positive regulation of canonical NF-kappaB signal transduction"/>
    <property type="evidence" value="ECO:0007669"/>
    <property type="project" value="InterPro"/>
</dbReference>
<feature type="repeat" description="TNFR-Cys" evidence="9">
    <location>
        <begin position="74"/>
        <end position="114"/>
    </location>
</feature>
<keyword evidence="3" id="KW-0677">Repeat</keyword>
<evidence type="ECO:0000256" key="9">
    <source>
        <dbReference type="PROSITE-ProRule" id="PRU00206"/>
    </source>
</evidence>
<feature type="disulfide bond" evidence="9">
    <location>
        <begin position="93"/>
        <end position="106"/>
    </location>
</feature>
<feature type="transmembrane region" description="Helical" evidence="10">
    <location>
        <begin position="207"/>
        <end position="231"/>
    </location>
</feature>
<dbReference type="SUPFAM" id="SSF57586">
    <property type="entry name" value="TNF receptor-like"/>
    <property type="match status" value="1"/>
</dbReference>
<protein>
    <recommendedName>
        <fullName evidence="12">TNFR-Cys domain-containing protein</fullName>
    </recommendedName>
</protein>
<dbReference type="EMBL" id="CALNXJ010000002">
    <property type="protein sequence ID" value="CAH3034349.1"/>
    <property type="molecule type" value="Genomic_DNA"/>
</dbReference>
<keyword evidence="7" id="KW-0675">Receptor</keyword>
<gene>
    <name evidence="13" type="ORF">PMEA_00010612</name>
</gene>
<dbReference type="SMART" id="SM00208">
    <property type="entry name" value="TNFR"/>
    <property type="match status" value="1"/>
</dbReference>
<evidence type="ECO:0000259" key="12">
    <source>
        <dbReference type="PROSITE" id="PS50050"/>
    </source>
</evidence>
<keyword evidence="14" id="KW-1185">Reference proteome</keyword>
<dbReference type="AlphaFoldDB" id="A0AAU9VMP1"/>
<dbReference type="PROSITE" id="PS00652">
    <property type="entry name" value="TNFR_NGFR_1"/>
    <property type="match status" value="1"/>
</dbReference>
<dbReference type="GO" id="GO:0046330">
    <property type="term" value="P:positive regulation of JNK cascade"/>
    <property type="evidence" value="ECO:0007669"/>
    <property type="project" value="InterPro"/>
</dbReference>
<dbReference type="InterPro" id="IPR047526">
    <property type="entry name" value="TNR19/27/EDAR"/>
</dbReference>
<dbReference type="Pfam" id="PF00020">
    <property type="entry name" value="TNFR_c6"/>
    <property type="match status" value="1"/>
</dbReference>
<dbReference type="PANTHER" id="PTHR12120:SF10">
    <property type="entry name" value="TNFR-CYS DOMAIN-CONTAINING PROTEIN"/>
    <property type="match status" value="1"/>
</dbReference>
<evidence type="ECO:0000256" key="1">
    <source>
        <dbReference type="ARBA" id="ARBA00004167"/>
    </source>
</evidence>
<sequence>MSILRNTYFIMLIHTLCTFSVQVASNRSCRWNQLTISSTKGVECFPCPKCPEGQGMVPQCGSRVTTNVTVECVECTPGKSYSDKHDISSCKPCTICDPNEETIRPCTATENAVCGECNAGFYRAITGDCKPCMRCCADRKDEDIEKQCSVQSNLPANQVCRYDVNTIKCAPTVYRTTAPAVLVSTAPAIAHDKMAYRSEDRGNASTIWFIAVVACVAFTVCVFFGVMLFVCYRKQFLSQYLCNTRAHADGDCVTSTPTQVVCNQPSSPPIVTGNDFPKLQMV</sequence>
<dbReference type="CDD" id="cd00185">
    <property type="entry name" value="TNFRSF"/>
    <property type="match status" value="1"/>
</dbReference>
<reference evidence="13 14" key="1">
    <citation type="submission" date="2022-05" db="EMBL/GenBank/DDBJ databases">
        <authorList>
            <consortium name="Genoscope - CEA"/>
            <person name="William W."/>
        </authorList>
    </citation>
    <scope>NUCLEOTIDE SEQUENCE [LARGE SCALE GENOMIC DNA]</scope>
</reference>
<keyword evidence="11" id="KW-0732">Signal</keyword>
<evidence type="ECO:0000256" key="6">
    <source>
        <dbReference type="ARBA" id="ARBA00023157"/>
    </source>
</evidence>
<evidence type="ECO:0000256" key="7">
    <source>
        <dbReference type="ARBA" id="ARBA00023170"/>
    </source>
</evidence>